<evidence type="ECO:0000313" key="2">
    <source>
        <dbReference type="Proteomes" id="UP000789901"/>
    </source>
</evidence>
<reference evidence="1 2" key="1">
    <citation type="submission" date="2021-06" db="EMBL/GenBank/DDBJ databases">
        <authorList>
            <person name="Kallberg Y."/>
            <person name="Tangrot J."/>
            <person name="Rosling A."/>
        </authorList>
    </citation>
    <scope>NUCLEOTIDE SEQUENCE [LARGE SCALE GENOMIC DNA]</scope>
    <source>
        <strain evidence="1 2">120-4 pot B 10/14</strain>
    </source>
</reference>
<name>A0ABN7WXU2_GIGMA</name>
<dbReference type="EMBL" id="CAJVQB010071706">
    <property type="protein sequence ID" value="CAG8843234.1"/>
    <property type="molecule type" value="Genomic_DNA"/>
</dbReference>
<keyword evidence="2" id="KW-1185">Reference proteome</keyword>
<feature type="non-terminal residue" evidence="1">
    <location>
        <position position="44"/>
    </location>
</feature>
<proteinExistence type="predicted"/>
<organism evidence="1 2">
    <name type="scientific">Gigaspora margarita</name>
    <dbReference type="NCBI Taxonomy" id="4874"/>
    <lineage>
        <taxon>Eukaryota</taxon>
        <taxon>Fungi</taxon>
        <taxon>Fungi incertae sedis</taxon>
        <taxon>Mucoromycota</taxon>
        <taxon>Glomeromycotina</taxon>
        <taxon>Glomeromycetes</taxon>
        <taxon>Diversisporales</taxon>
        <taxon>Gigasporaceae</taxon>
        <taxon>Gigaspora</taxon>
    </lineage>
</organism>
<comment type="caution">
    <text evidence="1">The sequence shown here is derived from an EMBL/GenBank/DDBJ whole genome shotgun (WGS) entry which is preliminary data.</text>
</comment>
<protein>
    <submittedName>
        <fullName evidence="1">29495_t:CDS:1</fullName>
    </submittedName>
</protein>
<evidence type="ECO:0000313" key="1">
    <source>
        <dbReference type="EMBL" id="CAG8843234.1"/>
    </source>
</evidence>
<dbReference type="Proteomes" id="UP000789901">
    <property type="component" value="Unassembled WGS sequence"/>
</dbReference>
<accession>A0ABN7WXU2</accession>
<gene>
    <name evidence="1" type="ORF">GMARGA_LOCUS36433</name>
</gene>
<sequence length="44" mass="5239">MDNPWKYVRDDFCYLLDHGFDVSIFLLDNNISGIRFNNSKDPKD</sequence>